<reference evidence="1" key="1">
    <citation type="submission" date="2016-12" db="EMBL/GenBank/DDBJ databases">
        <title>Complete plasmid sequence carrying type IV-like and type VII secretion systems from an atypical mycobacteria strain.</title>
        <authorList>
            <person name="Morgado S."/>
            <person name="Marin M."/>
            <person name="Fonseca E."/>
            <person name="Freitas F."/>
            <person name="Vicente A.C."/>
        </authorList>
    </citation>
    <scope>NUCLEOTIDE SEQUENCE</scope>
    <source>
        <strain evidence="1">CBMA 213</strain>
        <plasmid evidence="1">pCBMA213_2</plasmid>
    </source>
</reference>
<dbReference type="EMBL" id="KY349138">
    <property type="protein sequence ID" value="AQS22392.1"/>
    <property type="molecule type" value="Genomic_DNA"/>
</dbReference>
<keyword evidence="1" id="KW-0614">Plasmid</keyword>
<evidence type="ECO:0000313" key="1">
    <source>
        <dbReference type="EMBL" id="AQS22392.1"/>
    </source>
</evidence>
<dbReference type="AlphaFoldDB" id="A0A1S6GKL8"/>
<geneLocation type="plasmid" evidence="1">
    <name>pCBMA213_2</name>
</geneLocation>
<name>A0A1S6GKL8_9MYCO</name>
<proteinExistence type="predicted"/>
<sequence length="129" mass="14394">MSQGGAARMHTCDMTDIGEFVHPTEAGWPPDYLSVAASWSVAHRGYSGNRRLDVWLYRDERTAWRGAAELAMSCGMDTDATAATEFRKGNFEGVVNRYVEQSPDWHILAVQEAPFMLSPETFCPYSISP</sequence>
<gene>
    <name evidence="1" type="ORF">pCBMA213_2_00028</name>
</gene>
<organism evidence="1">
    <name type="scientific">Mycolicibacterium sp. CBMA 213</name>
    <dbReference type="NCBI Taxonomy" id="1968788"/>
    <lineage>
        <taxon>Bacteria</taxon>
        <taxon>Bacillati</taxon>
        <taxon>Actinomycetota</taxon>
        <taxon>Actinomycetes</taxon>
        <taxon>Mycobacteriales</taxon>
        <taxon>Mycobacteriaceae</taxon>
        <taxon>Mycolicibacterium</taxon>
    </lineage>
</organism>
<protein>
    <submittedName>
        <fullName evidence="1">Uncharacterized protein</fullName>
    </submittedName>
</protein>
<accession>A0A1S6GKL8</accession>